<dbReference type="Pfam" id="PF13649">
    <property type="entry name" value="Methyltransf_25"/>
    <property type="match status" value="1"/>
</dbReference>
<dbReference type="EMBL" id="UINC01016587">
    <property type="protein sequence ID" value="SVA68957.1"/>
    <property type="molecule type" value="Genomic_DNA"/>
</dbReference>
<reference evidence="2" key="1">
    <citation type="submission" date="2018-05" db="EMBL/GenBank/DDBJ databases">
        <authorList>
            <person name="Lanie J.A."/>
            <person name="Ng W.-L."/>
            <person name="Kazmierczak K.M."/>
            <person name="Andrzejewski T.M."/>
            <person name="Davidsen T.M."/>
            <person name="Wayne K.J."/>
            <person name="Tettelin H."/>
            <person name="Glass J.I."/>
            <person name="Rusch D."/>
            <person name="Podicherti R."/>
            <person name="Tsui H.-C.T."/>
            <person name="Winkler M.E."/>
        </authorList>
    </citation>
    <scope>NUCLEOTIDE SEQUENCE</scope>
</reference>
<gene>
    <name evidence="2" type="ORF">METZ01_LOCUS121811</name>
</gene>
<protein>
    <recommendedName>
        <fullName evidence="1">Methyltransferase domain-containing protein</fullName>
    </recommendedName>
</protein>
<dbReference type="AlphaFoldDB" id="A0A381XXQ0"/>
<dbReference type="SUPFAM" id="SSF53335">
    <property type="entry name" value="S-adenosyl-L-methionine-dependent methyltransferases"/>
    <property type="match status" value="1"/>
</dbReference>
<evidence type="ECO:0000259" key="1">
    <source>
        <dbReference type="Pfam" id="PF13649"/>
    </source>
</evidence>
<organism evidence="2">
    <name type="scientific">marine metagenome</name>
    <dbReference type="NCBI Taxonomy" id="408172"/>
    <lineage>
        <taxon>unclassified sequences</taxon>
        <taxon>metagenomes</taxon>
        <taxon>ecological metagenomes</taxon>
    </lineage>
</organism>
<sequence>MSFKGTIEKWKTMGAIAPSSKFLVNKMLAKIDYAQDLDLLQLGFGKGVFTKEILRRSTPSTTLTIFELDKNCWKYKLDSKRITYIEDSAEKISLYYKDKKFDHIISTLPFASLPKEVSQNIFEEIKLHLKKNGKFLQFQYSLFSRKDFNKLFDDKPAIDFVLLNIPPAFIYEIKNNI</sequence>
<proteinExistence type="predicted"/>
<dbReference type="InterPro" id="IPR041698">
    <property type="entry name" value="Methyltransf_25"/>
</dbReference>
<name>A0A381XXQ0_9ZZZZ</name>
<dbReference type="CDD" id="cd02440">
    <property type="entry name" value="AdoMet_MTases"/>
    <property type="match status" value="1"/>
</dbReference>
<dbReference type="InterPro" id="IPR029063">
    <property type="entry name" value="SAM-dependent_MTases_sf"/>
</dbReference>
<dbReference type="Gene3D" id="3.40.50.150">
    <property type="entry name" value="Vaccinia Virus protein VP39"/>
    <property type="match status" value="1"/>
</dbReference>
<accession>A0A381XXQ0</accession>
<evidence type="ECO:0000313" key="2">
    <source>
        <dbReference type="EMBL" id="SVA68957.1"/>
    </source>
</evidence>
<feature type="domain" description="Methyltransferase" evidence="1">
    <location>
        <begin position="40"/>
        <end position="133"/>
    </location>
</feature>